<name>A0AAJ6DCM6_9MICC</name>
<accession>A0AAJ6DCM6</accession>
<dbReference type="EMBL" id="CP122566">
    <property type="protein sequence ID" value="WGH92997.1"/>
    <property type="molecule type" value="Genomic_DNA"/>
</dbReference>
<gene>
    <name evidence="2" type="ORF">QDX21_12005</name>
</gene>
<dbReference type="GO" id="GO:0016787">
    <property type="term" value="F:hydrolase activity"/>
    <property type="evidence" value="ECO:0007669"/>
    <property type="project" value="UniProtKB-KW"/>
</dbReference>
<evidence type="ECO:0000313" key="3">
    <source>
        <dbReference type="Proteomes" id="UP001224674"/>
    </source>
</evidence>
<feature type="domain" description="DUF1023" evidence="1">
    <location>
        <begin position="68"/>
        <end position="187"/>
    </location>
</feature>
<reference evidence="2 3" key="1">
    <citation type="submission" date="2023-03" db="EMBL/GenBank/DDBJ databases">
        <title>Complete genome sequences of several Auritidibacter ignavus strains isolated from ear infections.</title>
        <authorList>
            <person name="Baehr T."/>
            <person name="Baumhoegger A.M."/>
        </authorList>
    </citation>
    <scope>NUCLEOTIDE SEQUENCE [LARGE SCALE GENOMIC DNA]</scope>
    <source>
        <strain evidence="2 3">BABAE-6</strain>
    </source>
</reference>
<evidence type="ECO:0000313" key="2">
    <source>
        <dbReference type="EMBL" id="WGH92997.1"/>
    </source>
</evidence>
<proteinExistence type="predicted"/>
<sequence length="315" mass="35209">MAPRGLRGLIERHEQASARLKTIQRHRERLSPEERRVLDGIVHALKPDSMKDLLAPRHLLDFDLARERVLIGVGELDEPTHVSWQISGMRISASNNTWGAAREAAQLHLAQTMVLPHARPLVISWLGHPATSAVDVLGVRAAYTVADHLATDLWDYLGYCPQITPDVHIGLEAHSYGGLFTLKAVHRIALWAQTRSDRIHPWYWWRINSVIFSGPVGIPQSLHVQLKRLRELQVPVIQQAWQIRARGDWLSVIGRVFSGRRRLKVPSLSSGAAREVPELVVATGHNTTSGTGYRDLGTSTLYRLAQASLGIVEKT</sequence>
<dbReference type="Proteomes" id="UP001224674">
    <property type="component" value="Chromosome"/>
</dbReference>
<dbReference type="GeneID" id="83695761"/>
<evidence type="ECO:0000259" key="1">
    <source>
        <dbReference type="Pfam" id="PF06259"/>
    </source>
</evidence>
<dbReference type="Pfam" id="PF06259">
    <property type="entry name" value="Abhydrolase_8"/>
    <property type="match status" value="1"/>
</dbReference>
<dbReference type="RefSeq" id="WP_110098038.1">
    <property type="nucleotide sequence ID" value="NZ_CP122561.1"/>
</dbReference>
<organism evidence="2 3">
    <name type="scientific">Auritidibacter ignavus</name>
    <dbReference type="NCBI Taxonomy" id="678932"/>
    <lineage>
        <taxon>Bacteria</taxon>
        <taxon>Bacillati</taxon>
        <taxon>Actinomycetota</taxon>
        <taxon>Actinomycetes</taxon>
        <taxon>Micrococcales</taxon>
        <taxon>Micrococcaceae</taxon>
        <taxon>Auritidibacter</taxon>
    </lineage>
</organism>
<dbReference type="InterPro" id="IPR010427">
    <property type="entry name" value="DUF1023"/>
</dbReference>
<dbReference type="AlphaFoldDB" id="A0AAJ6DCM6"/>
<keyword evidence="2" id="KW-0378">Hydrolase</keyword>
<protein>
    <submittedName>
        <fullName evidence="2">Alpha/beta hydrolase</fullName>
    </submittedName>
</protein>
<keyword evidence="3" id="KW-1185">Reference proteome</keyword>